<evidence type="ECO:0000256" key="1">
    <source>
        <dbReference type="SAM" id="MobiDB-lite"/>
    </source>
</evidence>
<keyword evidence="3" id="KW-1185">Reference proteome</keyword>
<reference evidence="2 3" key="1">
    <citation type="submission" date="2023-03" db="EMBL/GenBank/DDBJ databases">
        <title>Genome insight into feeding habits of ladybird beetles.</title>
        <authorList>
            <person name="Li H.-S."/>
            <person name="Huang Y.-H."/>
            <person name="Pang H."/>
        </authorList>
    </citation>
    <scope>NUCLEOTIDE SEQUENCE [LARGE SCALE GENOMIC DNA]</scope>
    <source>
        <strain evidence="2">SYSU_2023b</strain>
        <tissue evidence="2">Whole body</tissue>
    </source>
</reference>
<accession>A0AAW1V0Z6</accession>
<evidence type="ECO:0000313" key="3">
    <source>
        <dbReference type="Proteomes" id="UP001431783"/>
    </source>
</evidence>
<dbReference type="Proteomes" id="UP001431783">
    <property type="component" value="Unassembled WGS sequence"/>
</dbReference>
<comment type="caution">
    <text evidence="2">The sequence shown here is derived from an EMBL/GenBank/DDBJ whole genome shotgun (WGS) entry which is preliminary data.</text>
</comment>
<proteinExistence type="predicted"/>
<name>A0AAW1V0Z6_9CUCU</name>
<evidence type="ECO:0000313" key="2">
    <source>
        <dbReference type="EMBL" id="KAK9889347.1"/>
    </source>
</evidence>
<sequence length="147" mass="17169">MELNEEYSEEAINKTWTSLKSSLTTPCKEHLIQAESKKNDWVTDEILQPMNVRRVDENDSIVIDLKKKQKAWEEYIRKLFDDHRENPETESPTDETGPKMTQDEVEHAIRSMKTGKAAGPDELPAEIFKLIDDTNIHIITNLFHRYL</sequence>
<dbReference type="EMBL" id="JARQZJ010000122">
    <property type="protein sequence ID" value="KAK9889347.1"/>
    <property type="molecule type" value="Genomic_DNA"/>
</dbReference>
<dbReference type="AlphaFoldDB" id="A0AAW1V0Z6"/>
<feature type="region of interest" description="Disordered" evidence="1">
    <location>
        <begin position="82"/>
        <end position="101"/>
    </location>
</feature>
<protein>
    <submittedName>
        <fullName evidence="2">Uncharacterized protein</fullName>
    </submittedName>
</protein>
<organism evidence="2 3">
    <name type="scientific">Henosepilachna vigintioctopunctata</name>
    <dbReference type="NCBI Taxonomy" id="420089"/>
    <lineage>
        <taxon>Eukaryota</taxon>
        <taxon>Metazoa</taxon>
        <taxon>Ecdysozoa</taxon>
        <taxon>Arthropoda</taxon>
        <taxon>Hexapoda</taxon>
        <taxon>Insecta</taxon>
        <taxon>Pterygota</taxon>
        <taxon>Neoptera</taxon>
        <taxon>Endopterygota</taxon>
        <taxon>Coleoptera</taxon>
        <taxon>Polyphaga</taxon>
        <taxon>Cucujiformia</taxon>
        <taxon>Coccinelloidea</taxon>
        <taxon>Coccinellidae</taxon>
        <taxon>Epilachninae</taxon>
        <taxon>Epilachnini</taxon>
        <taxon>Henosepilachna</taxon>
    </lineage>
</organism>
<gene>
    <name evidence="2" type="ORF">WA026_004621</name>
</gene>